<keyword evidence="5" id="KW-0539">Nucleus</keyword>
<dbReference type="OrthoDB" id="5431013at2759"/>
<dbReference type="GO" id="GO:0003700">
    <property type="term" value="F:DNA-binding transcription factor activity"/>
    <property type="evidence" value="ECO:0007669"/>
    <property type="project" value="InterPro"/>
</dbReference>
<evidence type="ECO:0000256" key="1">
    <source>
        <dbReference type="ARBA" id="ARBA00004123"/>
    </source>
</evidence>
<reference evidence="7" key="1">
    <citation type="journal article" date="2021" name="Nat. Commun.">
        <title>Genetic determinants of endophytism in the Arabidopsis root mycobiome.</title>
        <authorList>
            <person name="Mesny F."/>
            <person name="Miyauchi S."/>
            <person name="Thiergart T."/>
            <person name="Pickel B."/>
            <person name="Atanasova L."/>
            <person name="Karlsson M."/>
            <person name="Huettel B."/>
            <person name="Barry K.W."/>
            <person name="Haridas S."/>
            <person name="Chen C."/>
            <person name="Bauer D."/>
            <person name="Andreopoulos W."/>
            <person name="Pangilinan J."/>
            <person name="LaButti K."/>
            <person name="Riley R."/>
            <person name="Lipzen A."/>
            <person name="Clum A."/>
            <person name="Drula E."/>
            <person name="Henrissat B."/>
            <person name="Kohler A."/>
            <person name="Grigoriev I.V."/>
            <person name="Martin F.M."/>
            <person name="Hacquard S."/>
        </authorList>
    </citation>
    <scope>NUCLEOTIDE SEQUENCE</scope>
    <source>
        <strain evidence="7">MPI-CAGE-CH-0243</strain>
    </source>
</reference>
<name>A0A9P9D545_9PLEO</name>
<dbReference type="PANTHER" id="PTHR36167:SF4">
    <property type="entry name" value="FUNGAL N-TERMINAL DOMAIN-CONTAINING PROTEIN"/>
    <property type="match status" value="1"/>
</dbReference>
<dbReference type="EMBL" id="JAGMWT010000020">
    <property type="protein sequence ID" value="KAH7112915.1"/>
    <property type="molecule type" value="Genomic_DNA"/>
</dbReference>
<dbReference type="PANTHER" id="PTHR36167">
    <property type="entry name" value="C2H2 FINGER DOMAIN TRANSCRIPTION FACTOR (EUROFUNG)-RELATED"/>
    <property type="match status" value="1"/>
</dbReference>
<feature type="region of interest" description="Disordered" evidence="6">
    <location>
        <begin position="773"/>
        <end position="842"/>
    </location>
</feature>
<evidence type="ECO:0000256" key="4">
    <source>
        <dbReference type="ARBA" id="ARBA00023163"/>
    </source>
</evidence>
<evidence type="ECO:0000256" key="6">
    <source>
        <dbReference type="SAM" id="MobiDB-lite"/>
    </source>
</evidence>
<keyword evidence="2" id="KW-0805">Transcription regulation</keyword>
<feature type="compositionally biased region" description="Polar residues" evidence="6">
    <location>
        <begin position="908"/>
        <end position="917"/>
    </location>
</feature>
<dbReference type="Gene3D" id="6.10.250.2430">
    <property type="match status" value="1"/>
</dbReference>
<evidence type="ECO:0000313" key="7">
    <source>
        <dbReference type="EMBL" id="KAH7112915.1"/>
    </source>
</evidence>
<feature type="region of interest" description="Disordered" evidence="6">
    <location>
        <begin position="873"/>
        <end position="917"/>
    </location>
</feature>
<feature type="compositionally biased region" description="Polar residues" evidence="6">
    <location>
        <begin position="220"/>
        <end position="247"/>
    </location>
</feature>
<feature type="compositionally biased region" description="Basic and acidic residues" evidence="6">
    <location>
        <begin position="802"/>
        <end position="816"/>
    </location>
</feature>
<feature type="region of interest" description="Disordered" evidence="6">
    <location>
        <begin position="220"/>
        <end position="251"/>
    </location>
</feature>
<feature type="compositionally biased region" description="Polar residues" evidence="6">
    <location>
        <begin position="583"/>
        <end position="600"/>
    </location>
</feature>
<feature type="compositionally biased region" description="Low complexity" evidence="6">
    <location>
        <begin position="896"/>
        <end position="907"/>
    </location>
</feature>
<dbReference type="Proteomes" id="UP000700596">
    <property type="component" value="Unassembled WGS sequence"/>
</dbReference>
<evidence type="ECO:0008006" key="9">
    <source>
        <dbReference type="Google" id="ProtNLM"/>
    </source>
</evidence>
<evidence type="ECO:0000313" key="8">
    <source>
        <dbReference type="Proteomes" id="UP000700596"/>
    </source>
</evidence>
<keyword evidence="8" id="KW-1185">Reference proteome</keyword>
<dbReference type="InterPro" id="IPR001289">
    <property type="entry name" value="NFYA"/>
</dbReference>
<dbReference type="AlphaFoldDB" id="A0A9P9D545"/>
<dbReference type="GO" id="GO:0003677">
    <property type="term" value="F:DNA binding"/>
    <property type="evidence" value="ECO:0007669"/>
    <property type="project" value="UniProtKB-KW"/>
</dbReference>
<dbReference type="InterPro" id="IPR039327">
    <property type="entry name" value="CON7-like"/>
</dbReference>
<feature type="compositionally biased region" description="Basic residues" evidence="6">
    <location>
        <begin position="883"/>
        <end position="895"/>
    </location>
</feature>
<organism evidence="7 8">
    <name type="scientific">Dendryphion nanum</name>
    <dbReference type="NCBI Taxonomy" id="256645"/>
    <lineage>
        <taxon>Eukaryota</taxon>
        <taxon>Fungi</taxon>
        <taxon>Dikarya</taxon>
        <taxon>Ascomycota</taxon>
        <taxon>Pezizomycotina</taxon>
        <taxon>Dothideomycetes</taxon>
        <taxon>Pleosporomycetidae</taxon>
        <taxon>Pleosporales</taxon>
        <taxon>Torulaceae</taxon>
        <taxon>Dendryphion</taxon>
    </lineage>
</organism>
<accession>A0A9P9D545</accession>
<evidence type="ECO:0000256" key="3">
    <source>
        <dbReference type="ARBA" id="ARBA00023125"/>
    </source>
</evidence>
<sequence length="917" mass="101355">MAEIIGLAASIIQIAGAGASLSKSLYNYVGSAVCADQQLADIAGDVEITANALDSVGEVFQDETSSSTVSKKAVIDAHSLIKRCESVFAEIHRVIEKRRRPTTKEGKKGLSAFGKLSWPLKEQKIQLLQTRLESLKNSLILLFHVLQLANVQASGKVEKSALEKERDIIRHLYERQQQSLKVLHTLESKLDRVSLDDQDTLCGSDSGIIAQVPTINMMLQPSLPKSNSQPDSTLSADDSGMSESDGSISDDDAEHLTFEDLSKCAKHVQRLLKDISTLQRSLDSSESTSHPRRRGVRKIYRRFCRKFESNLASNGTSALKPSLGSGTVLPLDYLNLSQTSHKSSTGGVLTPENVRSAASLALPEPVGSDDIASSQSTQVTQLNWHARYQSSYVPLPKQNPPTEATTALAGMSAPPILSGDGGGFGMNPAIDGYGSRPNSVFALGAYRNIEKPIPDLHFERSDTKSQAQQMFERNLQILENNDANARNYSKEVKDGFPPAGKKSTGPQDEDIFAFGDSTGANDVLESFDFDSFLHDSNENQTTYDPQESNYASIMDPSKTFVSYSPNMLASHRLDISTRDGSFVDSSPKPSTGTNQASGSLISGMRCQRSPFPIQNLQPQMLPPSTTDFQAIINEAVNPISDYTEKVLKPELASRQKDTIEQGLPSPTEEQLRAQRLRDYQMGLMILVCGGDQSKRKRMYRISDYDAPDNKTAPLITPSENFALSMGITGDSRTFEYGTPVETAPVFLNAKQFGRIVKRRMERQAFEQRLLAAEQARGTGESARNDSEGEKSERSEDEDEENRESHHEHNKIVDRNVDVSSGASRLQDSKTHGDPTPAMEIPPQQWKSNTQRIPYDQPGLIKYIVTPPLVMQFQSHEGSSREHHSSKRWPRQRNVQRRNPLQRLLRPLKSTTTAKDLR</sequence>
<comment type="subcellular location">
    <subcellularLocation>
        <location evidence="1">Nucleus</location>
    </subcellularLocation>
</comment>
<keyword evidence="3" id="KW-0238">DNA-binding</keyword>
<dbReference type="GO" id="GO:0005634">
    <property type="term" value="C:nucleus"/>
    <property type="evidence" value="ECO:0007669"/>
    <property type="project" value="UniProtKB-SubCell"/>
</dbReference>
<comment type="caution">
    <text evidence="7">The sequence shown here is derived from an EMBL/GenBank/DDBJ whole genome shotgun (WGS) entry which is preliminary data.</text>
</comment>
<evidence type="ECO:0000256" key="2">
    <source>
        <dbReference type="ARBA" id="ARBA00023015"/>
    </source>
</evidence>
<dbReference type="PROSITE" id="PS51152">
    <property type="entry name" value="NFYA_HAP2_2"/>
    <property type="match status" value="1"/>
</dbReference>
<feature type="compositionally biased region" description="Basic and acidic residues" evidence="6">
    <location>
        <begin position="782"/>
        <end position="793"/>
    </location>
</feature>
<proteinExistence type="predicted"/>
<protein>
    <recommendedName>
        <fullName evidence="9">Fungal N-terminal domain-containing protein</fullName>
    </recommendedName>
</protein>
<keyword evidence="4" id="KW-0804">Transcription</keyword>
<feature type="region of interest" description="Disordered" evidence="6">
    <location>
        <begin position="579"/>
        <end position="600"/>
    </location>
</feature>
<evidence type="ECO:0000256" key="5">
    <source>
        <dbReference type="ARBA" id="ARBA00023242"/>
    </source>
</evidence>
<gene>
    <name evidence="7" type="ORF">B0J11DRAFT_183648</name>
</gene>